<dbReference type="InterPro" id="IPR041698">
    <property type="entry name" value="Methyltransf_25"/>
</dbReference>
<dbReference type="EC" id="2.1.1.144" evidence="2"/>
<dbReference type="CDD" id="cd02440">
    <property type="entry name" value="AdoMet_MTases"/>
    <property type="match status" value="1"/>
</dbReference>
<dbReference type="GO" id="GO:0030798">
    <property type="term" value="F:trans-aconitate 2-methyltransferase activity"/>
    <property type="evidence" value="ECO:0007669"/>
    <property type="project" value="UniProtKB-EC"/>
</dbReference>
<dbReference type="Proteomes" id="UP001162834">
    <property type="component" value="Chromosome"/>
</dbReference>
<dbReference type="GO" id="GO:0032259">
    <property type="term" value="P:methylation"/>
    <property type="evidence" value="ECO:0007669"/>
    <property type="project" value="UniProtKB-KW"/>
</dbReference>
<evidence type="ECO:0000313" key="2">
    <source>
        <dbReference type="EMBL" id="UGS36843.1"/>
    </source>
</evidence>
<dbReference type="KEGG" id="sbae:DSM104329_03254"/>
<dbReference type="AlphaFoldDB" id="A0A9E6XZ41"/>
<evidence type="ECO:0000313" key="3">
    <source>
        <dbReference type="Proteomes" id="UP001162834"/>
    </source>
</evidence>
<sequence>MTDDHGATEIFEAHAGDYRDRLRRQLVPPFDAFYGTAIDALALAAQPPARVLDLGAGTGMLARRVLDAYPTADVVLLDGAPAMLDQARAELGDRAAYVEADLTDPLPAGPWGAIVSALAIHHLDDDAKRALFVRVHHELAPGGVFVNAEQVAGPTALFADHYQRWQHEQALARGASDEEWEATLQRMRLDRWATVEHQLAWLRDAGFGDADCLFKDRGFAVLVARRSG</sequence>
<accession>A0A9E6XZ41</accession>
<dbReference type="EMBL" id="CP087164">
    <property type="protein sequence ID" value="UGS36843.1"/>
    <property type="molecule type" value="Genomic_DNA"/>
</dbReference>
<protein>
    <submittedName>
        <fullName evidence="2">Trans-aconitate 2-methyltransferase</fullName>
        <ecNumber evidence="2">2.1.1.144</ecNumber>
    </submittedName>
</protein>
<dbReference type="PANTHER" id="PTHR43591:SF110">
    <property type="entry name" value="RHODANESE DOMAIN-CONTAINING PROTEIN"/>
    <property type="match status" value="1"/>
</dbReference>
<evidence type="ECO:0000259" key="1">
    <source>
        <dbReference type="Pfam" id="PF13649"/>
    </source>
</evidence>
<name>A0A9E6XZ41_9ACTN</name>
<dbReference type="RefSeq" id="WP_259310907.1">
    <property type="nucleotide sequence ID" value="NZ_CP087164.1"/>
</dbReference>
<reference evidence="2" key="1">
    <citation type="journal article" date="2022" name="Int. J. Syst. Evol. Microbiol.">
        <title>Pseudomonas aegrilactucae sp. nov. and Pseudomonas morbosilactucae sp. nov., pathogens causing bacterial rot of lettuce in Japan.</title>
        <authorList>
            <person name="Sawada H."/>
            <person name="Fujikawa T."/>
            <person name="Satou M."/>
        </authorList>
    </citation>
    <scope>NUCLEOTIDE SEQUENCE</scope>
    <source>
        <strain evidence="2">0166_1</strain>
    </source>
</reference>
<proteinExistence type="predicted"/>
<dbReference type="PANTHER" id="PTHR43591">
    <property type="entry name" value="METHYLTRANSFERASE"/>
    <property type="match status" value="1"/>
</dbReference>
<dbReference type="InterPro" id="IPR029063">
    <property type="entry name" value="SAM-dependent_MTases_sf"/>
</dbReference>
<dbReference type="Gene3D" id="3.40.50.150">
    <property type="entry name" value="Vaccinia Virus protein VP39"/>
    <property type="match status" value="1"/>
</dbReference>
<keyword evidence="3" id="KW-1185">Reference proteome</keyword>
<keyword evidence="2" id="KW-0489">Methyltransferase</keyword>
<dbReference type="Pfam" id="PF13649">
    <property type="entry name" value="Methyltransf_25"/>
    <property type="match status" value="1"/>
</dbReference>
<keyword evidence="2" id="KW-0808">Transferase</keyword>
<gene>
    <name evidence="2" type="primary">tam_2</name>
    <name evidence="2" type="ORF">DSM104329_03254</name>
</gene>
<dbReference type="SUPFAM" id="SSF53335">
    <property type="entry name" value="S-adenosyl-L-methionine-dependent methyltransferases"/>
    <property type="match status" value="1"/>
</dbReference>
<feature type="domain" description="Methyltransferase" evidence="1">
    <location>
        <begin position="51"/>
        <end position="143"/>
    </location>
</feature>
<organism evidence="2 3">
    <name type="scientific">Capillimicrobium parvum</name>
    <dbReference type="NCBI Taxonomy" id="2884022"/>
    <lineage>
        <taxon>Bacteria</taxon>
        <taxon>Bacillati</taxon>
        <taxon>Actinomycetota</taxon>
        <taxon>Thermoleophilia</taxon>
        <taxon>Solirubrobacterales</taxon>
        <taxon>Capillimicrobiaceae</taxon>
        <taxon>Capillimicrobium</taxon>
    </lineage>
</organism>